<evidence type="ECO:0000313" key="2">
    <source>
        <dbReference type="Proteomes" id="UP001295684"/>
    </source>
</evidence>
<reference evidence="1" key="1">
    <citation type="submission" date="2023-07" db="EMBL/GenBank/DDBJ databases">
        <authorList>
            <consortium name="AG Swart"/>
            <person name="Singh M."/>
            <person name="Singh A."/>
            <person name="Seah K."/>
            <person name="Emmerich C."/>
        </authorList>
    </citation>
    <scope>NUCLEOTIDE SEQUENCE</scope>
    <source>
        <strain evidence="1">DP1</strain>
    </source>
</reference>
<dbReference type="EMBL" id="CAMPGE010023509">
    <property type="protein sequence ID" value="CAI2381444.1"/>
    <property type="molecule type" value="Genomic_DNA"/>
</dbReference>
<protein>
    <submittedName>
        <fullName evidence="1">Uncharacterized protein</fullName>
    </submittedName>
</protein>
<dbReference type="Proteomes" id="UP001295684">
    <property type="component" value="Unassembled WGS sequence"/>
</dbReference>
<gene>
    <name evidence="1" type="ORF">ECRASSUSDP1_LOCUS22900</name>
</gene>
<evidence type="ECO:0000313" key="1">
    <source>
        <dbReference type="EMBL" id="CAI2381444.1"/>
    </source>
</evidence>
<organism evidence="1 2">
    <name type="scientific">Euplotes crassus</name>
    <dbReference type="NCBI Taxonomy" id="5936"/>
    <lineage>
        <taxon>Eukaryota</taxon>
        <taxon>Sar</taxon>
        <taxon>Alveolata</taxon>
        <taxon>Ciliophora</taxon>
        <taxon>Intramacronucleata</taxon>
        <taxon>Spirotrichea</taxon>
        <taxon>Hypotrichia</taxon>
        <taxon>Euplotida</taxon>
        <taxon>Euplotidae</taxon>
        <taxon>Moneuplotes</taxon>
    </lineage>
</organism>
<sequence>MNSWCIDNQDRVKYPEKLFYGGKEGVIFEADESKSNFKKDLSSSKHANNALNVATCIVRIIKKPVTLHFIQTMCLYNLF</sequence>
<accession>A0AAD1XZ27</accession>
<dbReference type="AlphaFoldDB" id="A0AAD1XZ27"/>
<proteinExistence type="predicted"/>
<name>A0AAD1XZ27_EUPCR</name>
<comment type="caution">
    <text evidence="1">The sequence shown here is derived from an EMBL/GenBank/DDBJ whole genome shotgun (WGS) entry which is preliminary data.</text>
</comment>
<keyword evidence="2" id="KW-1185">Reference proteome</keyword>